<dbReference type="AlphaFoldDB" id="A0A1U7J0R9"/>
<evidence type="ECO:0000256" key="4">
    <source>
        <dbReference type="ARBA" id="ARBA00022840"/>
    </source>
</evidence>
<evidence type="ECO:0000313" key="13">
    <source>
        <dbReference type="Proteomes" id="UP000185557"/>
    </source>
</evidence>
<proteinExistence type="predicted"/>
<dbReference type="InterPro" id="IPR014016">
    <property type="entry name" value="UvrD-like_ATP-bd"/>
</dbReference>
<feature type="binding site" evidence="9">
    <location>
        <begin position="39"/>
        <end position="46"/>
    </location>
    <ligand>
        <name>ATP</name>
        <dbReference type="ChEBI" id="CHEBI:30616"/>
    </ligand>
</feature>
<comment type="catalytic activity">
    <reaction evidence="8">
        <text>ATP + H2O = ADP + phosphate + H(+)</text>
        <dbReference type="Rhea" id="RHEA:13065"/>
        <dbReference type="ChEBI" id="CHEBI:15377"/>
        <dbReference type="ChEBI" id="CHEBI:15378"/>
        <dbReference type="ChEBI" id="CHEBI:30616"/>
        <dbReference type="ChEBI" id="CHEBI:43474"/>
        <dbReference type="ChEBI" id="CHEBI:456216"/>
        <dbReference type="EC" id="5.6.2.4"/>
    </reaction>
</comment>
<dbReference type="PROSITE" id="PS51217">
    <property type="entry name" value="UVRD_HELICASE_CTER"/>
    <property type="match status" value="1"/>
</dbReference>
<dbReference type="OrthoDB" id="9765670at2"/>
<keyword evidence="13" id="KW-1185">Reference proteome</keyword>
<dbReference type="Pfam" id="PF00580">
    <property type="entry name" value="UvrD-helicase"/>
    <property type="match status" value="1"/>
</dbReference>
<dbReference type="GO" id="GO:0043138">
    <property type="term" value="F:3'-5' DNA helicase activity"/>
    <property type="evidence" value="ECO:0007669"/>
    <property type="project" value="UniProtKB-EC"/>
</dbReference>
<dbReference type="GO" id="GO:0000725">
    <property type="term" value="P:recombinational repair"/>
    <property type="evidence" value="ECO:0007669"/>
    <property type="project" value="TreeGrafter"/>
</dbReference>
<dbReference type="Proteomes" id="UP000185557">
    <property type="component" value="Unassembled WGS sequence"/>
</dbReference>
<dbReference type="STRING" id="549789.NIES30_19630"/>
<dbReference type="GO" id="GO:0005524">
    <property type="term" value="F:ATP binding"/>
    <property type="evidence" value="ECO:0007669"/>
    <property type="project" value="UniProtKB-UniRule"/>
</dbReference>
<dbReference type="InterPro" id="IPR027417">
    <property type="entry name" value="P-loop_NTPase"/>
</dbReference>
<dbReference type="InterPro" id="IPR014017">
    <property type="entry name" value="DNA_helicase_UvrD-like_C"/>
</dbReference>
<dbReference type="PANTHER" id="PTHR11070">
    <property type="entry name" value="UVRD / RECB / PCRA DNA HELICASE FAMILY MEMBER"/>
    <property type="match status" value="1"/>
</dbReference>
<comment type="caution">
    <text evidence="12">The sequence shown here is derived from an EMBL/GenBank/DDBJ whole genome shotgun (WGS) entry which is preliminary data.</text>
</comment>
<protein>
    <recommendedName>
        <fullName evidence="7">DNA 3'-5' helicase</fullName>
        <ecNumber evidence="7">5.6.2.4</ecNumber>
    </recommendedName>
</protein>
<gene>
    <name evidence="12" type="ORF">NIES30_19630</name>
</gene>
<dbReference type="InterPro" id="IPR000212">
    <property type="entry name" value="DNA_helicase_UvrD/REP"/>
</dbReference>
<sequence>MVTAAPVDREAALQAIRAGLRRGQQALADWNGGRLAVSAVPGSGKSTGMAAAAAIAIARHQLHLNRQLVLVTFTRSAAANLKAKVRGHLKTLGLPQTSFTVSTLHGLALTIATRNPELSNLNLDTLTLVSPSQNNRVLRACVEQWIVANPDLYSRLIEGRQFDGEETEQLRRQSVLRTEVLPSLAHTVIREAKSSGLMPAALLDLAQNVNHALLGDVEDYDVLTIAAGLYDRYQTLLSQRGWIDYDDMILGALRTLDDPDSRRFWQGRTFAVFEDEAQDSSPLQTRLLTLLAANPDDPDGEPNLVRVGDPNQAINSTFTPADPVFFNQFCDDCRLQGRLVTMDQAGRSSGIIMAAANRMLAWVNQAQVAGPETPFRNQAIAPVSANDPQPGANPEPLGVGVEILSPPTTVDSVKLIAQRVRDLYLENPETSFAILVREGRQGQFVGNLLRDPDLVGGVDLPAMGLKFYDVGEQDRQTKVPEEMLTLLQFIERPHSADRLKGALRVLVDRQRIPTQDLNALAQAPEQFLYPGPLDAPPDTEAARTARRYCTGLLRSRLELPPYSLFSFIGLTLGYNQSELATADKLAARVSQQIRNDDTLAAAIAVLQDIVGSERFTAVDTEDTDDLYTRPGQLTLITMHKAKGLDWDVVFLPFLHDKTIPGTLWVPPQGEFLGDFTLAEVARAQIRAHAHAGFAPGQGEIPDIIAAWQQAKHLKAAEEYRLLYVAMTRAKRLLWMSAAQQAPFTWSKPENVQAANPCPVLPVLREWTGRG</sequence>
<evidence type="ECO:0000256" key="9">
    <source>
        <dbReference type="PROSITE-ProRule" id="PRU00560"/>
    </source>
</evidence>
<feature type="domain" description="UvrD-like helicase ATP-binding" evidence="10">
    <location>
        <begin position="18"/>
        <end position="349"/>
    </location>
</feature>
<dbReference type="EMBL" id="MRCG01000017">
    <property type="protein sequence ID" value="OKH45340.1"/>
    <property type="molecule type" value="Genomic_DNA"/>
</dbReference>
<name>A0A1U7J0R9_9CYAN</name>
<dbReference type="RefSeq" id="WP_073610148.1">
    <property type="nucleotide sequence ID" value="NZ_MRCG01000017.1"/>
</dbReference>
<evidence type="ECO:0000256" key="3">
    <source>
        <dbReference type="ARBA" id="ARBA00022806"/>
    </source>
</evidence>
<evidence type="ECO:0000256" key="8">
    <source>
        <dbReference type="ARBA" id="ARBA00048988"/>
    </source>
</evidence>
<evidence type="ECO:0000256" key="1">
    <source>
        <dbReference type="ARBA" id="ARBA00022741"/>
    </source>
</evidence>
<evidence type="ECO:0000256" key="2">
    <source>
        <dbReference type="ARBA" id="ARBA00022801"/>
    </source>
</evidence>
<keyword evidence="4 9" id="KW-0067">ATP-binding</keyword>
<dbReference type="EC" id="5.6.2.4" evidence="7"/>
<comment type="catalytic activity">
    <reaction evidence="6">
        <text>Couples ATP hydrolysis with the unwinding of duplex DNA by translocating in the 3'-5' direction.</text>
        <dbReference type="EC" id="5.6.2.4"/>
    </reaction>
</comment>
<dbReference type="SUPFAM" id="SSF52540">
    <property type="entry name" value="P-loop containing nucleoside triphosphate hydrolases"/>
    <property type="match status" value="1"/>
</dbReference>
<keyword evidence="3 9" id="KW-0347">Helicase</keyword>
<dbReference type="GO" id="GO:0005829">
    <property type="term" value="C:cytosol"/>
    <property type="evidence" value="ECO:0007669"/>
    <property type="project" value="TreeGrafter"/>
</dbReference>
<dbReference type="PANTHER" id="PTHR11070:SF2">
    <property type="entry name" value="ATP-DEPENDENT DNA HELICASE SRS2"/>
    <property type="match status" value="1"/>
</dbReference>
<dbReference type="GO" id="GO:0003677">
    <property type="term" value="F:DNA binding"/>
    <property type="evidence" value="ECO:0007669"/>
    <property type="project" value="InterPro"/>
</dbReference>
<keyword evidence="2 9" id="KW-0378">Hydrolase</keyword>
<dbReference type="Gene3D" id="1.10.486.10">
    <property type="entry name" value="PCRA, domain 4"/>
    <property type="match status" value="1"/>
</dbReference>
<evidence type="ECO:0000256" key="7">
    <source>
        <dbReference type="ARBA" id="ARBA00034808"/>
    </source>
</evidence>
<evidence type="ECO:0000259" key="11">
    <source>
        <dbReference type="PROSITE" id="PS51217"/>
    </source>
</evidence>
<dbReference type="GO" id="GO:0033202">
    <property type="term" value="C:DNA helicase complex"/>
    <property type="evidence" value="ECO:0007669"/>
    <property type="project" value="TreeGrafter"/>
</dbReference>
<keyword evidence="5" id="KW-0413">Isomerase</keyword>
<accession>A0A1U7J0R9</accession>
<evidence type="ECO:0000256" key="6">
    <source>
        <dbReference type="ARBA" id="ARBA00034617"/>
    </source>
</evidence>
<keyword evidence="1 9" id="KW-0547">Nucleotide-binding</keyword>
<reference evidence="12 13" key="1">
    <citation type="submission" date="2016-11" db="EMBL/GenBank/DDBJ databases">
        <title>Draft Genome Sequences of Nine Cyanobacterial Strains from Diverse Habitats.</title>
        <authorList>
            <person name="Zhu T."/>
            <person name="Hou S."/>
            <person name="Lu X."/>
            <person name="Hess W.R."/>
        </authorList>
    </citation>
    <scope>NUCLEOTIDE SEQUENCE [LARGE SCALE GENOMIC DNA]</scope>
    <source>
        <strain evidence="12 13">NIES-30</strain>
    </source>
</reference>
<dbReference type="Pfam" id="PF13361">
    <property type="entry name" value="UvrD_C"/>
    <property type="match status" value="1"/>
</dbReference>
<dbReference type="GO" id="GO:0016887">
    <property type="term" value="F:ATP hydrolysis activity"/>
    <property type="evidence" value="ECO:0007669"/>
    <property type="project" value="RHEA"/>
</dbReference>
<dbReference type="Gene3D" id="3.40.50.300">
    <property type="entry name" value="P-loop containing nucleotide triphosphate hydrolases"/>
    <property type="match status" value="3"/>
</dbReference>
<dbReference type="PROSITE" id="PS51198">
    <property type="entry name" value="UVRD_HELICASE_ATP_BIND"/>
    <property type="match status" value="1"/>
</dbReference>
<feature type="domain" description="UvrD-like helicase C-terminal" evidence="11">
    <location>
        <begin position="370"/>
        <end position="643"/>
    </location>
</feature>
<evidence type="ECO:0000256" key="5">
    <source>
        <dbReference type="ARBA" id="ARBA00023235"/>
    </source>
</evidence>
<evidence type="ECO:0000259" key="10">
    <source>
        <dbReference type="PROSITE" id="PS51198"/>
    </source>
</evidence>
<organism evidence="12 13">
    <name type="scientific">Phormidium tenue NIES-30</name>
    <dbReference type="NCBI Taxonomy" id="549789"/>
    <lineage>
        <taxon>Bacteria</taxon>
        <taxon>Bacillati</taxon>
        <taxon>Cyanobacteriota</taxon>
        <taxon>Cyanophyceae</taxon>
        <taxon>Oscillatoriophycideae</taxon>
        <taxon>Oscillatoriales</taxon>
        <taxon>Oscillatoriaceae</taxon>
        <taxon>Phormidium</taxon>
    </lineage>
</organism>
<evidence type="ECO:0000313" key="12">
    <source>
        <dbReference type="EMBL" id="OKH45340.1"/>
    </source>
</evidence>